<evidence type="ECO:0000313" key="2">
    <source>
        <dbReference type="Proteomes" id="UP000824533"/>
    </source>
</evidence>
<dbReference type="EMBL" id="CM034397">
    <property type="protein sequence ID" value="KAJ0177778.1"/>
    <property type="molecule type" value="Genomic_DNA"/>
</dbReference>
<evidence type="ECO:0000313" key="1">
    <source>
        <dbReference type="EMBL" id="KAJ0177778.1"/>
    </source>
</evidence>
<gene>
    <name evidence="1" type="ORF">K1T71_006651</name>
</gene>
<organism evidence="1 2">
    <name type="scientific">Dendrolimus kikuchii</name>
    <dbReference type="NCBI Taxonomy" id="765133"/>
    <lineage>
        <taxon>Eukaryota</taxon>
        <taxon>Metazoa</taxon>
        <taxon>Ecdysozoa</taxon>
        <taxon>Arthropoda</taxon>
        <taxon>Hexapoda</taxon>
        <taxon>Insecta</taxon>
        <taxon>Pterygota</taxon>
        <taxon>Neoptera</taxon>
        <taxon>Endopterygota</taxon>
        <taxon>Lepidoptera</taxon>
        <taxon>Glossata</taxon>
        <taxon>Ditrysia</taxon>
        <taxon>Bombycoidea</taxon>
        <taxon>Lasiocampidae</taxon>
        <taxon>Dendrolimus</taxon>
    </lineage>
</organism>
<accession>A0ACC1D2G4</accession>
<reference evidence="1 2" key="1">
    <citation type="journal article" date="2021" name="Front. Genet.">
        <title>Chromosome-Level Genome Assembly Reveals Significant Gene Expansion in the Toll and IMD Signaling Pathways of Dendrolimus kikuchii.</title>
        <authorList>
            <person name="Zhou J."/>
            <person name="Wu P."/>
            <person name="Xiong Z."/>
            <person name="Liu N."/>
            <person name="Zhao N."/>
            <person name="Ji M."/>
            <person name="Qiu Y."/>
            <person name="Yang B."/>
        </authorList>
    </citation>
    <scope>NUCLEOTIDE SEQUENCE [LARGE SCALE GENOMIC DNA]</scope>
    <source>
        <strain evidence="1">Ann1</strain>
    </source>
</reference>
<name>A0ACC1D2G4_9NEOP</name>
<comment type="caution">
    <text evidence="1">The sequence shown here is derived from an EMBL/GenBank/DDBJ whole genome shotgun (WGS) entry which is preliminary data.</text>
</comment>
<sequence>MFYKDNENVTSIPFEEYNKQSNEAENKEQEIEIYFDNLDKNISRQQAQQDNAIVNSTEAENNELFHDTEIEDNDESLNDPNDTREEDMNIEATSNDPEERRTYNLRDRSQIDLPKNFEDYVMAVMDIMQRGSGQEVNNLQEGAAVGVWIIRKSKTYPGHNYYFNTLTGAAVWNLSEQEIANAMRMPNINRFDNHAEPREKPPMMNFNPARKVNRSGINRGKTFLNRYHKTWSKQDLRKKISKHVNYNKNYLNTSRLPFSEGFINDTKFTQAGTIEDEENYETMSLIENEEDSVSKLDCTPLKNLGKPSVHKSCWYLLVDTNVLIHNFNYLNNLTSTDPTCCFLVPHCVFDELTSYAEKEQDATAGRVLRFLFDFAYIGIEELEIESEYESTTDVLRKIYNVYVNIEKDNYHAVLISDDKNLLKYKGVIHVFSMAEVKNMVSVYVSHQTSAPSSSISDRVVIINKNHDFHTTMDSNHTASNGKRSFSESQKEDNLRKVSLPSKSIKTHICTELMKKKCQLKSFNDISITIVNTDNRINTIESADEVSIEQNCFNDTTKTSTLIEECTPRMVEKKNVIRLNRNKLPPYNNNTTETPIVGTGKKKFRWRKRRNNFRISGSEDNIVSSIDDNERRVENTGSLECEKETSENTSKNPSKEKKSKDLDTNESSNSCIAFKNSSSNSESLDRRKDIIENEVANSDNKNQLKDLECDESSNSCTFVKKFIGDCIVIDDSSTSEIISNSESNVNSTHVLNIQKTPKLFRRFKNSNKNLLNNIMFTVTSKAMEENIKMKCDEWVSRFVQIMEDVLAQILRQESVIERIALPPPWSLQEAVQCIIKEFYSHCFVVDSANKLSIISKEIENTKSITNIHPEDFMEMYSYGVNLVDALKDVQPNEDLNIASKSLSDLLHDIEFGQNDSFVDEVVPEDKGETTLIPDIPLKDIVHSVSGIKVQNNENPEKCASPSSKTTSVVRNSSPAKKIKEDVMVTFIAELSESNTADAEIDHRVTNTRRLTQETNNSNEVNGLIENNKHDSIIEPKIVRCFTKFPQFEERINNSYRTLMDIYSTDSDIFYEEDNYEATNCSMGDEDITDLYETPNTRTYFANVQKNKIQVDLFLKKFLIYVKNVLTRAREFCKRCVLYLNKQGSAIADMRLQVNTEKVHSEVISIYYNLSSILSRGNGDENINYLLKNSGCECEEFSEQYWNTIKKCREQASAVLKIVEHITMALKR</sequence>
<proteinExistence type="predicted"/>
<protein>
    <submittedName>
        <fullName evidence="1">Uncharacterized protein</fullName>
    </submittedName>
</protein>
<dbReference type="Proteomes" id="UP000824533">
    <property type="component" value="Linkage Group LG11"/>
</dbReference>
<keyword evidence="2" id="KW-1185">Reference proteome</keyword>